<name>A0A4R2NZI6_9FLAO</name>
<dbReference type="RefSeq" id="WP_132793587.1">
    <property type="nucleotide sequence ID" value="NZ_SLXM01000002.1"/>
</dbReference>
<reference evidence="2 3" key="1">
    <citation type="submission" date="2019-03" db="EMBL/GenBank/DDBJ databases">
        <title>Genomic Encyclopedia of Type Strains, Phase IV (KMG-IV): sequencing the most valuable type-strain genomes for metagenomic binning, comparative biology and taxonomic classification.</title>
        <authorList>
            <person name="Goeker M."/>
        </authorList>
    </citation>
    <scope>NUCLEOTIDE SEQUENCE [LARGE SCALE GENOMIC DNA]</scope>
    <source>
        <strain evidence="2 3">DSM 14836</strain>
    </source>
</reference>
<evidence type="ECO:0000256" key="1">
    <source>
        <dbReference type="SAM" id="Phobius"/>
    </source>
</evidence>
<feature type="transmembrane region" description="Helical" evidence="1">
    <location>
        <begin position="110"/>
        <end position="130"/>
    </location>
</feature>
<feature type="transmembrane region" description="Helical" evidence="1">
    <location>
        <begin position="62"/>
        <end position="89"/>
    </location>
</feature>
<dbReference type="AlphaFoldDB" id="A0A4R2NZI6"/>
<dbReference type="EMBL" id="SLXM01000002">
    <property type="protein sequence ID" value="TCP26815.1"/>
    <property type="molecule type" value="Genomic_DNA"/>
</dbReference>
<feature type="transmembrane region" description="Helical" evidence="1">
    <location>
        <begin position="142"/>
        <end position="159"/>
    </location>
</feature>
<dbReference type="Pfam" id="PF11188">
    <property type="entry name" value="DUF2975"/>
    <property type="match status" value="1"/>
</dbReference>
<proteinExistence type="predicted"/>
<dbReference type="OrthoDB" id="672524at2"/>
<keyword evidence="1" id="KW-0472">Membrane</keyword>
<accession>A0A4R2NZI6</accession>
<gene>
    <name evidence="2" type="ORF">EV195_102157</name>
</gene>
<keyword evidence="1" id="KW-1133">Transmembrane helix</keyword>
<dbReference type="InterPro" id="IPR021354">
    <property type="entry name" value="DUF2975"/>
</dbReference>
<dbReference type="Proteomes" id="UP000294564">
    <property type="component" value="Unassembled WGS sequence"/>
</dbReference>
<evidence type="ECO:0000313" key="2">
    <source>
        <dbReference type="EMBL" id="TCP26815.1"/>
    </source>
</evidence>
<organism evidence="2 3">
    <name type="scientific">Tenacibaculum skagerrakense</name>
    <dbReference type="NCBI Taxonomy" id="186571"/>
    <lineage>
        <taxon>Bacteria</taxon>
        <taxon>Pseudomonadati</taxon>
        <taxon>Bacteroidota</taxon>
        <taxon>Flavobacteriia</taxon>
        <taxon>Flavobacteriales</taxon>
        <taxon>Flavobacteriaceae</taxon>
        <taxon>Tenacibaculum</taxon>
    </lineage>
</organism>
<feature type="transmembrane region" description="Helical" evidence="1">
    <location>
        <begin position="12"/>
        <end position="38"/>
    </location>
</feature>
<keyword evidence="3" id="KW-1185">Reference proteome</keyword>
<evidence type="ECO:0000313" key="3">
    <source>
        <dbReference type="Proteomes" id="UP000294564"/>
    </source>
</evidence>
<keyword evidence="1" id="KW-0812">Transmembrane</keyword>
<protein>
    <submittedName>
        <fullName evidence="2">DUF2975 family protein</fullName>
    </submittedName>
</protein>
<comment type="caution">
    <text evidence="2">The sequence shown here is derived from an EMBL/GenBank/DDBJ whole genome shotgun (WGS) entry which is preliminary data.</text>
</comment>
<sequence>MKTSQILKLMKVLSWIIFIGLCIKTGAILISFIVSIFINQEATKNIYLGLDLSNLYNFSSNYYITLVVLLLIAIIMKALIFYLVIKLFYKFNENTPFNESIANLIHKISYATLLSGFIAVIGTAFCKWLKQQNILINFNWSAEELFFMAGIIFIISLFYKRGLEIQSENDLTI</sequence>